<dbReference type="InterPro" id="IPR018108">
    <property type="entry name" value="MCP_transmembrane"/>
</dbReference>
<dbReference type="Pfam" id="PF00153">
    <property type="entry name" value="Mito_carr"/>
    <property type="match status" value="3"/>
</dbReference>
<dbReference type="AlphaFoldDB" id="A0AAV5ACG0"/>
<organism evidence="10 11">
    <name type="scientific">Clathrus columnatus</name>
    <dbReference type="NCBI Taxonomy" id="1419009"/>
    <lineage>
        <taxon>Eukaryota</taxon>
        <taxon>Fungi</taxon>
        <taxon>Dikarya</taxon>
        <taxon>Basidiomycota</taxon>
        <taxon>Agaricomycotina</taxon>
        <taxon>Agaricomycetes</taxon>
        <taxon>Phallomycetidae</taxon>
        <taxon>Phallales</taxon>
        <taxon>Clathraceae</taxon>
        <taxon>Clathrus</taxon>
    </lineage>
</organism>
<dbReference type="InterPro" id="IPR023395">
    <property type="entry name" value="MCP_dom_sf"/>
</dbReference>
<feature type="repeat" description="Solcar" evidence="8">
    <location>
        <begin position="273"/>
        <end position="354"/>
    </location>
</feature>
<evidence type="ECO:0000256" key="6">
    <source>
        <dbReference type="ARBA" id="ARBA00023128"/>
    </source>
</evidence>
<dbReference type="SUPFAM" id="SSF53271">
    <property type="entry name" value="PRTase-like"/>
    <property type="match status" value="1"/>
</dbReference>
<keyword evidence="7 8" id="KW-0472">Membrane</keyword>
<dbReference type="InterPro" id="IPR029057">
    <property type="entry name" value="PRTase-like"/>
</dbReference>
<dbReference type="EMBL" id="BPWL01000006">
    <property type="protein sequence ID" value="GJJ11362.1"/>
    <property type="molecule type" value="Genomic_DNA"/>
</dbReference>
<comment type="caution">
    <text evidence="10">The sequence shown here is derived from an EMBL/GenBank/DDBJ whole genome shotgun (WGS) entry which is preliminary data.</text>
</comment>
<evidence type="ECO:0000313" key="11">
    <source>
        <dbReference type="Proteomes" id="UP001050691"/>
    </source>
</evidence>
<dbReference type="Gene3D" id="1.50.40.10">
    <property type="entry name" value="Mitochondrial carrier domain"/>
    <property type="match status" value="1"/>
</dbReference>
<dbReference type="GO" id="GO:0048250">
    <property type="term" value="P:iron import into the mitochondrion"/>
    <property type="evidence" value="ECO:0007669"/>
    <property type="project" value="TreeGrafter"/>
</dbReference>
<evidence type="ECO:0000256" key="7">
    <source>
        <dbReference type="ARBA" id="ARBA00023136"/>
    </source>
</evidence>
<dbReference type="InterPro" id="IPR000836">
    <property type="entry name" value="PRTase_dom"/>
</dbReference>
<dbReference type="Proteomes" id="UP001050691">
    <property type="component" value="Unassembled WGS sequence"/>
</dbReference>
<reference evidence="10" key="1">
    <citation type="submission" date="2021-10" db="EMBL/GenBank/DDBJ databases">
        <title>De novo Genome Assembly of Clathrus columnatus (Basidiomycota, Fungi) Using Illumina and Nanopore Sequence Data.</title>
        <authorList>
            <person name="Ogiso-Tanaka E."/>
            <person name="Itagaki H."/>
            <person name="Hosoya T."/>
            <person name="Hosaka K."/>
        </authorList>
    </citation>
    <scope>NUCLEOTIDE SEQUENCE</scope>
    <source>
        <strain evidence="10">MO-923</strain>
    </source>
</reference>
<dbReference type="PROSITE" id="PS50920">
    <property type="entry name" value="SOLCAR"/>
    <property type="match status" value="3"/>
</dbReference>
<sequence length="455" mass="50257">MEDQLDDHVRPTYNDIHNFIKNVSIQIAKEFTPDLLIAIGFFPARVMRTYLRDPSTARNIPIQAIGLSLYESLPGTSTEKMGNEVIRTQWLGPETKTLLGRRALIVDEVDDTRQTLHYAISELQKDVEKELYALPESERDAARTRFAVFVVHNKLKPKLKELPPDIPQMAEEIDYEVLSSNAGLGANMLAGALAGISEHAVMFPIDSIKTRMQVIATSPAAIYSGIGNAFTRISSTEGMRALWRGVSSVILGAGPAHAVHFGTYEAIKELAGGNTALAGASSTIASDALMNPFDVIKQRMQMHNSGYRSLWHCATTVYRSEGLSAFYVSYPTTLIMSVPFTAVQFTVYEELKKRLNPTGVYSPMTHIVAGGLAGGVAAGITTPLDVAKTLLQTRGRSEDLEIRQSRGMIDAFRIIWQRDGFRGFTRGLSPRVLTFMPSNALCWLSYEFFKAAIRD</sequence>
<dbReference type="PANTHER" id="PTHR45758:SF4">
    <property type="entry name" value="MITOFERRIN-1"/>
    <property type="match status" value="1"/>
</dbReference>
<dbReference type="PANTHER" id="PTHR45758">
    <property type="entry name" value="MITOFERRIN-1-RELATED"/>
    <property type="match status" value="1"/>
</dbReference>
<protein>
    <recommendedName>
        <fullName evidence="12">Mitochondrial carrier</fullName>
    </recommendedName>
</protein>
<name>A0AAV5ACG0_9AGAM</name>
<evidence type="ECO:0000256" key="8">
    <source>
        <dbReference type="PROSITE-ProRule" id="PRU00282"/>
    </source>
</evidence>
<evidence type="ECO:0000256" key="3">
    <source>
        <dbReference type="ARBA" id="ARBA00022448"/>
    </source>
</evidence>
<comment type="similarity">
    <text evidence="2 9">Belongs to the mitochondrial carrier (TC 2.A.29) family.</text>
</comment>
<accession>A0AAV5ACG0</accession>
<evidence type="ECO:0000256" key="1">
    <source>
        <dbReference type="ARBA" id="ARBA00004225"/>
    </source>
</evidence>
<evidence type="ECO:0000313" key="10">
    <source>
        <dbReference type="EMBL" id="GJJ11362.1"/>
    </source>
</evidence>
<dbReference type="GO" id="GO:0031966">
    <property type="term" value="C:mitochondrial membrane"/>
    <property type="evidence" value="ECO:0007669"/>
    <property type="project" value="UniProtKB-SubCell"/>
</dbReference>
<evidence type="ECO:0000256" key="9">
    <source>
        <dbReference type="RuleBase" id="RU000488"/>
    </source>
</evidence>
<keyword evidence="5" id="KW-1133">Transmembrane helix</keyword>
<keyword evidence="3 9" id="KW-0813">Transport</keyword>
<feature type="repeat" description="Solcar" evidence="8">
    <location>
        <begin position="361"/>
        <end position="452"/>
    </location>
</feature>
<proteinExistence type="inferred from homology"/>
<evidence type="ECO:0000256" key="4">
    <source>
        <dbReference type="ARBA" id="ARBA00022692"/>
    </source>
</evidence>
<gene>
    <name evidence="10" type="ORF">Clacol_005594</name>
</gene>
<dbReference type="CDD" id="cd06223">
    <property type="entry name" value="PRTases_typeI"/>
    <property type="match status" value="1"/>
</dbReference>
<keyword evidence="11" id="KW-1185">Reference proteome</keyword>
<evidence type="ECO:0008006" key="12">
    <source>
        <dbReference type="Google" id="ProtNLM"/>
    </source>
</evidence>
<dbReference type="Gene3D" id="3.40.50.2020">
    <property type="match status" value="1"/>
</dbReference>
<feature type="repeat" description="Solcar" evidence="8">
    <location>
        <begin position="182"/>
        <end position="270"/>
    </location>
</feature>
<keyword evidence="6" id="KW-0496">Mitochondrion</keyword>
<dbReference type="GO" id="GO:0015093">
    <property type="term" value="F:ferrous iron transmembrane transporter activity"/>
    <property type="evidence" value="ECO:0007669"/>
    <property type="project" value="TreeGrafter"/>
</dbReference>
<dbReference type="SUPFAM" id="SSF103506">
    <property type="entry name" value="Mitochondrial carrier"/>
    <property type="match status" value="1"/>
</dbReference>
<evidence type="ECO:0000256" key="2">
    <source>
        <dbReference type="ARBA" id="ARBA00006375"/>
    </source>
</evidence>
<keyword evidence="4 8" id="KW-0812">Transmembrane</keyword>
<evidence type="ECO:0000256" key="5">
    <source>
        <dbReference type="ARBA" id="ARBA00022989"/>
    </source>
</evidence>
<dbReference type="FunFam" id="1.50.40.10:FF:000029">
    <property type="entry name" value="Solute carrier family 25 member 28"/>
    <property type="match status" value="1"/>
</dbReference>
<comment type="subcellular location">
    <subcellularLocation>
        <location evidence="1">Mitochondrion membrane</location>
        <topology evidence="1">Multi-pass membrane protein</topology>
    </subcellularLocation>
</comment>